<dbReference type="Proteomes" id="UP001595712">
    <property type="component" value="Unassembled WGS sequence"/>
</dbReference>
<evidence type="ECO:0000256" key="2">
    <source>
        <dbReference type="SAM" id="Phobius"/>
    </source>
</evidence>
<evidence type="ECO:0000256" key="1">
    <source>
        <dbReference type="SAM" id="MobiDB-lite"/>
    </source>
</evidence>
<accession>A0ABV7PVZ9</accession>
<feature type="region of interest" description="Disordered" evidence="1">
    <location>
        <begin position="1"/>
        <end position="23"/>
    </location>
</feature>
<organism evidence="3 4">
    <name type="scientific">Glycomyces rhizosphaerae</name>
    <dbReference type="NCBI Taxonomy" id="2054422"/>
    <lineage>
        <taxon>Bacteria</taxon>
        <taxon>Bacillati</taxon>
        <taxon>Actinomycetota</taxon>
        <taxon>Actinomycetes</taxon>
        <taxon>Glycomycetales</taxon>
        <taxon>Glycomycetaceae</taxon>
        <taxon>Glycomyces</taxon>
    </lineage>
</organism>
<reference evidence="4" key="1">
    <citation type="journal article" date="2019" name="Int. J. Syst. Evol. Microbiol.">
        <title>The Global Catalogue of Microorganisms (GCM) 10K type strain sequencing project: providing services to taxonomists for standard genome sequencing and annotation.</title>
        <authorList>
            <consortium name="The Broad Institute Genomics Platform"/>
            <consortium name="The Broad Institute Genome Sequencing Center for Infectious Disease"/>
            <person name="Wu L."/>
            <person name="Ma J."/>
        </authorList>
    </citation>
    <scope>NUCLEOTIDE SEQUENCE [LARGE SCALE GENOMIC DNA]</scope>
    <source>
        <strain evidence="4">CGMCC 4.7396</strain>
    </source>
</reference>
<keyword evidence="2" id="KW-1133">Transmembrane helix</keyword>
<comment type="caution">
    <text evidence="3">The sequence shown here is derived from an EMBL/GenBank/DDBJ whole genome shotgun (WGS) entry which is preliminary data.</text>
</comment>
<feature type="transmembrane region" description="Helical" evidence="2">
    <location>
        <begin position="139"/>
        <end position="156"/>
    </location>
</feature>
<feature type="transmembrane region" description="Helical" evidence="2">
    <location>
        <begin position="98"/>
        <end position="118"/>
    </location>
</feature>
<feature type="compositionally biased region" description="Polar residues" evidence="1">
    <location>
        <begin position="1"/>
        <end position="10"/>
    </location>
</feature>
<evidence type="ECO:0000313" key="3">
    <source>
        <dbReference type="EMBL" id="MFC3491445.1"/>
    </source>
</evidence>
<feature type="region of interest" description="Disordered" evidence="1">
    <location>
        <begin position="531"/>
        <end position="550"/>
    </location>
</feature>
<feature type="transmembrane region" description="Helical" evidence="2">
    <location>
        <begin position="168"/>
        <end position="189"/>
    </location>
</feature>
<proteinExistence type="predicted"/>
<dbReference type="RefSeq" id="WP_387970251.1">
    <property type="nucleotide sequence ID" value="NZ_JBHRWO010000004.1"/>
</dbReference>
<dbReference type="EMBL" id="JBHRWO010000004">
    <property type="protein sequence ID" value="MFC3491445.1"/>
    <property type="molecule type" value="Genomic_DNA"/>
</dbReference>
<feature type="transmembrane region" description="Helical" evidence="2">
    <location>
        <begin position="74"/>
        <end position="92"/>
    </location>
</feature>
<keyword evidence="2" id="KW-0472">Membrane</keyword>
<gene>
    <name evidence="3" type="ORF">ACFO8M_02950</name>
</gene>
<keyword evidence="2" id="KW-0812">Transmembrane</keyword>
<protein>
    <submittedName>
        <fullName evidence="3">Uncharacterized protein</fullName>
    </submittedName>
</protein>
<sequence length="550" mass="61155">MGDNTSSQTLGPGGPESDRGSDATTNLSVAAYTDPVFRDKLLNDICSRRDRALAPSPGVDISLIARHARRARSIDGVTMVLVVSYVVWRVIGATDQEWVNLLLTLGFWLIAAWMIQRVSARLNSPVQYEVGRTLNGKDMVLLGLLLLLIWSLLRIWRRYFGLHWTYEFPVFDVLVLGGIVAALALYRAIRVLRIQTKRRPWTLWSPRADDLDRIQRSEIVIHRDNAENRFTGFGKEEDFGREIHVPLVDTEGRPQPAPDIEGLFRAVKARFASLIDADAGPGATTCLEVIEQVHVPDRLVTKPVYWLKRWKVGGRVFKDFAEVRADPDWGQWAYLRLQMTDERGELVTNVLCRFLVSADSLYLEFRPHSLFRTDRRHDLFRGGTGKRVGLVASSVILGFLAAPLLIPQTPVSLRRTVWNGLKRIGRWAGRNLKIGYEDCGSPDGLRGFGSDPVPSMNQQFKTERNALSMIEHCLEAVKEYCGTTIDPTDLEQHIGKVAGEINVVNSYTVTSEAGGTINVAALGTGARGNVGAMGEESRGTIQGAPEAGRA</sequence>
<feature type="transmembrane region" description="Helical" evidence="2">
    <location>
        <begin position="388"/>
        <end position="406"/>
    </location>
</feature>
<evidence type="ECO:0000313" key="4">
    <source>
        <dbReference type="Proteomes" id="UP001595712"/>
    </source>
</evidence>
<keyword evidence="4" id="KW-1185">Reference proteome</keyword>
<name>A0ABV7PVZ9_9ACTN</name>